<feature type="site" description="Important for catalytic activity" evidence="2">
    <location>
        <position position="137"/>
    </location>
</feature>
<dbReference type="InterPro" id="IPR008927">
    <property type="entry name" value="6-PGluconate_DH-like_C_sf"/>
</dbReference>
<dbReference type="Gene3D" id="1.10.1040.10">
    <property type="entry name" value="N-(1-d-carboxylethyl)-l-norvaline Dehydrogenase, domain 2"/>
    <property type="match status" value="1"/>
</dbReference>
<organism evidence="5 6">
    <name type="scientific">Bordetella ansorpii</name>
    <dbReference type="NCBI Taxonomy" id="288768"/>
    <lineage>
        <taxon>Bacteria</taxon>
        <taxon>Pseudomonadati</taxon>
        <taxon>Pseudomonadota</taxon>
        <taxon>Betaproteobacteria</taxon>
        <taxon>Burkholderiales</taxon>
        <taxon>Alcaligenaceae</taxon>
        <taxon>Bordetella</taxon>
    </lineage>
</organism>
<dbReference type="EMBL" id="FKBS01000025">
    <property type="protein sequence ID" value="SAI49830.1"/>
    <property type="molecule type" value="Genomic_DNA"/>
</dbReference>
<dbReference type="EC" id="1.1.1.157" evidence="5"/>
<dbReference type="InterPro" id="IPR013328">
    <property type="entry name" value="6PGD_dom2"/>
</dbReference>
<dbReference type="RefSeq" id="WP_066418091.1">
    <property type="nucleotide sequence ID" value="NZ_FKBS01000025.1"/>
</dbReference>
<dbReference type="GO" id="GO:0006635">
    <property type="term" value="P:fatty acid beta-oxidation"/>
    <property type="evidence" value="ECO:0007669"/>
    <property type="project" value="TreeGrafter"/>
</dbReference>
<evidence type="ECO:0000313" key="5">
    <source>
        <dbReference type="EMBL" id="SAI49830.1"/>
    </source>
</evidence>
<dbReference type="Gene3D" id="3.40.50.720">
    <property type="entry name" value="NAD(P)-binding Rossmann-like Domain"/>
    <property type="match status" value="1"/>
</dbReference>
<dbReference type="Proteomes" id="UP000077037">
    <property type="component" value="Unassembled WGS sequence"/>
</dbReference>
<dbReference type="AlphaFoldDB" id="A0A157QVT3"/>
<reference evidence="5 6" key="1">
    <citation type="submission" date="2016-03" db="EMBL/GenBank/DDBJ databases">
        <authorList>
            <consortium name="Pathogen Informatics"/>
        </authorList>
    </citation>
    <scope>NUCLEOTIDE SEQUENCE [LARGE SCALE GENOMIC DNA]</scope>
    <source>
        <strain evidence="5 6">NCTC13364</strain>
    </source>
</reference>
<dbReference type="Pfam" id="PF00725">
    <property type="entry name" value="3HCDH"/>
    <property type="match status" value="1"/>
</dbReference>
<dbReference type="InterPro" id="IPR022694">
    <property type="entry name" value="3-OHacyl-CoA_DH"/>
</dbReference>
<evidence type="ECO:0000259" key="4">
    <source>
        <dbReference type="Pfam" id="PF02737"/>
    </source>
</evidence>
<dbReference type="FunFam" id="3.40.50.720:FF:000009">
    <property type="entry name" value="Fatty oxidation complex, alpha subunit"/>
    <property type="match status" value="1"/>
</dbReference>
<dbReference type="SUPFAM" id="SSF48179">
    <property type="entry name" value="6-phosphogluconate dehydrogenase C-terminal domain-like"/>
    <property type="match status" value="1"/>
</dbReference>
<protein>
    <submittedName>
        <fullName evidence="5">3-hydroxybutyryl-CoA dehydrogenase</fullName>
        <ecNumber evidence="5">1.1.1.157</ecNumber>
    </submittedName>
</protein>
<dbReference type="InterPro" id="IPR006176">
    <property type="entry name" value="3-OHacyl-CoA_DH_NAD-bd"/>
</dbReference>
<evidence type="ECO:0000256" key="1">
    <source>
        <dbReference type="ARBA" id="ARBA00023002"/>
    </source>
</evidence>
<dbReference type="SUPFAM" id="SSF51735">
    <property type="entry name" value="NAD(P)-binding Rossmann-fold domains"/>
    <property type="match status" value="1"/>
</dbReference>
<dbReference type="GO" id="GO:0008691">
    <property type="term" value="F:3-hydroxybutyryl-CoA dehydrogenase activity"/>
    <property type="evidence" value="ECO:0007669"/>
    <property type="project" value="UniProtKB-EC"/>
</dbReference>
<evidence type="ECO:0000259" key="3">
    <source>
        <dbReference type="Pfam" id="PF00725"/>
    </source>
</evidence>
<evidence type="ECO:0000313" key="6">
    <source>
        <dbReference type="Proteomes" id="UP000077037"/>
    </source>
</evidence>
<dbReference type="InterPro" id="IPR006108">
    <property type="entry name" value="3HC_DH_C"/>
</dbReference>
<proteinExistence type="predicted"/>
<dbReference type="Pfam" id="PF02737">
    <property type="entry name" value="3HCDH_N"/>
    <property type="match status" value="1"/>
</dbReference>
<keyword evidence="1 5" id="KW-0560">Oxidoreductase</keyword>
<name>A0A157QVT3_9BORD</name>
<gene>
    <name evidence="5" type="primary">paaH_4</name>
    <name evidence="5" type="ORF">SAMEA1982600_04093</name>
</gene>
<feature type="domain" description="3-hydroxyacyl-CoA dehydrogenase NAD binding" evidence="4">
    <location>
        <begin position="8"/>
        <end position="180"/>
    </location>
</feature>
<sequence>MTSLLSPVAVIGAGAMGSGIAALFAARGIDVVLIDPMEGALPRAEANIERQLHVLLGGGDIAPAMQRIRYDAGLEAACNAALVIEAVPEKLELKRDIFSRLDSLCCPDTILATNTSGLSINAIAQAVTRRDRFVGTHFFTPADVIPLVEVVRNDGTADRTVAQVMDTLRHVGKRPVLVKRDIPGFIANRIQHALAREAMSLLESGVASAEDIDEVVKWSLGIRLALSGPLEQRDMNGLDVHLAIAEYLYADLENRTEPSDLLRNKVRDGELGAKSGQGFYAWAPERRERVLRDKSAALAELVQWLNERPPA</sequence>
<accession>A0A157QVT3</accession>
<dbReference type="GO" id="GO:0070403">
    <property type="term" value="F:NAD+ binding"/>
    <property type="evidence" value="ECO:0007669"/>
    <property type="project" value="InterPro"/>
</dbReference>
<dbReference type="OrthoDB" id="5287258at2"/>
<evidence type="ECO:0000256" key="2">
    <source>
        <dbReference type="PIRSR" id="PIRSR000105-1"/>
    </source>
</evidence>
<dbReference type="InterPro" id="IPR036291">
    <property type="entry name" value="NAD(P)-bd_dom_sf"/>
</dbReference>
<feature type="domain" description="3-hydroxyacyl-CoA dehydrogenase C-terminal" evidence="3">
    <location>
        <begin position="184"/>
        <end position="282"/>
    </location>
</feature>
<dbReference type="PIRSF" id="PIRSF000105">
    <property type="entry name" value="HCDH"/>
    <property type="match status" value="1"/>
</dbReference>
<dbReference type="PANTHER" id="PTHR48075">
    <property type="entry name" value="3-HYDROXYACYL-COA DEHYDROGENASE FAMILY PROTEIN"/>
    <property type="match status" value="1"/>
</dbReference>
<dbReference type="PANTHER" id="PTHR48075:SF5">
    <property type="entry name" value="3-HYDROXYBUTYRYL-COA DEHYDROGENASE"/>
    <property type="match status" value="1"/>
</dbReference>